<gene>
    <name evidence="2" type="ORF">TrCOL_g2955</name>
</gene>
<keyword evidence="1" id="KW-0472">Membrane</keyword>
<reference evidence="3" key="1">
    <citation type="journal article" date="2023" name="Commun. Biol.">
        <title>Genome analysis of Parmales, the sister group of diatoms, reveals the evolutionary specialization of diatoms from phago-mixotrophs to photoautotrophs.</title>
        <authorList>
            <person name="Ban H."/>
            <person name="Sato S."/>
            <person name="Yoshikawa S."/>
            <person name="Yamada K."/>
            <person name="Nakamura Y."/>
            <person name="Ichinomiya M."/>
            <person name="Sato N."/>
            <person name="Blanc-Mathieu R."/>
            <person name="Endo H."/>
            <person name="Kuwata A."/>
            <person name="Ogata H."/>
        </authorList>
    </citation>
    <scope>NUCLEOTIDE SEQUENCE [LARGE SCALE GENOMIC DNA]</scope>
</reference>
<evidence type="ECO:0000256" key="1">
    <source>
        <dbReference type="SAM" id="Phobius"/>
    </source>
</evidence>
<dbReference type="Proteomes" id="UP001165065">
    <property type="component" value="Unassembled WGS sequence"/>
</dbReference>
<name>A0A9W7G572_9STRA</name>
<dbReference type="OrthoDB" id="199351at2759"/>
<keyword evidence="3" id="KW-1185">Reference proteome</keyword>
<dbReference type="AlphaFoldDB" id="A0A9W7G572"/>
<proteinExistence type="predicted"/>
<dbReference type="EMBL" id="BRYA01000024">
    <property type="protein sequence ID" value="GMI32935.1"/>
    <property type="molecule type" value="Genomic_DNA"/>
</dbReference>
<keyword evidence="1" id="KW-1133">Transmembrane helix</keyword>
<organism evidence="2 3">
    <name type="scientific">Triparma columacea</name>
    <dbReference type="NCBI Taxonomy" id="722753"/>
    <lineage>
        <taxon>Eukaryota</taxon>
        <taxon>Sar</taxon>
        <taxon>Stramenopiles</taxon>
        <taxon>Ochrophyta</taxon>
        <taxon>Bolidophyceae</taxon>
        <taxon>Parmales</taxon>
        <taxon>Triparmaceae</taxon>
        <taxon>Triparma</taxon>
    </lineage>
</organism>
<keyword evidence="1" id="KW-0812">Transmembrane</keyword>
<feature type="transmembrane region" description="Helical" evidence="1">
    <location>
        <begin position="80"/>
        <end position="101"/>
    </location>
</feature>
<accession>A0A9W7G572</accession>
<evidence type="ECO:0000313" key="2">
    <source>
        <dbReference type="EMBL" id="GMI32935.1"/>
    </source>
</evidence>
<feature type="transmembrane region" description="Helical" evidence="1">
    <location>
        <begin position="48"/>
        <end position="68"/>
    </location>
</feature>
<sequence length="136" mass="15082">MTTLRYSRRDGAVHFVILTSPFILNLPFPPSPRKTVCFVLSYLVDIPIQHIINALLVFGLPSILSETGKEGGKFPSSKRYWSTLAVTYGTYSNAIWITAVLKALAIKAGAKDPWSFIISVYGCGIFTYIVLSMTMK</sequence>
<evidence type="ECO:0000313" key="3">
    <source>
        <dbReference type="Proteomes" id="UP001165065"/>
    </source>
</evidence>
<feature type="transmembrane region" description="Helical" evidence="1">
    <location>
        <begin position="113"/>
        <end position="131"/>
    </location>
</feature>
<comment type="caution">
    <text evidence="2">The sequence shown here is derived from an EMBL/GenBank/DDBJ whole genome shotgun (WGS) entry which is preliminary data.</text>
</comment>
<protein>
    <submittedName>
        <fullName evidence="2">Uncharacterized protein</fullName>
    </submittedName>
</protein>